<evidence type="ECO:0000313" key="4">
    <source>
        <dbReference type="Proteomes" id="UP000318141"/>
    </source>
</evidence>
<dbReference type="Proteomes" id="UP000318141">
    <property type="component" value="Unassembled WGS sequence"/>
</dbReference>
<proteinExistence type="predicted"/>
<feature type="region of interest" description="Disordered" evidence="1">
    <location>
        <begin position="23"/>
        <end position="43"/>
    </location>
</feature>
<keyword evidence="4" id="KW-1185">Reference proteome</keyword>
<gene>
    <name evidence="3" type="ORF">L602_000600000840</name>
</gene>
<feature type="transmembrane region" description="Helical" evidence="2">
    <location>
        <begin position="85"/>
        <end position="103"/>
    </location>
</feature>
<reference evidence="3 4" key="1">
    <citation type="submission" date="2019-07" db="EMBL/GenBank/DDBJ databases">
        <title>Genome sequencing of lignin-degrading bacterial isolates.</title>
        <authorList>
            <person name="Gladden J."/>
        </authorList>
    </citation>
    <scope>NUCLEOTIDE SEQUENCE [LARGE SCALE GENOMIC DNA]</scope>
    <source>
        <strain evidence="3 4">J11</strain>
    </source>
</reference>
<keyword evidence="2" id="KW-0472">Membrane</keyword>
<dbReference type="EMBL" id="VLJN01000056">
    <property type="protein sequence ID" value="TWG79684.1"/>
    <property type="molecule type" value="Genomic_DNA"/>
</dbReference>
<accession>A0A562B3M6</accession>
<feature type="transmembrane region" description="Helical" evidence="2">
    <location>
        <begin position="123"/>
        <end position="140"/>
    </location>
</feature>
<dbReference type="AlphaFoldDB" id="A0A562B3M6"/>
<feature type="transmembrane region" description="Helical" evidence="2">
    <location>
        <begin position="55"/>
        <end position="73"/>
    </location>
</feature>
<name>A0A562B3M6_9BURK</name>
<comment type="caution">
    <text evidence="3">The sequence shown here is derived from an EMBL/GenBank/DDBJ whole genome shotgun (WGS) entry which is preliminary data.</text>
</comment>
<organism evidence="3 4">
    <name type="scientific">Cupriavidus gilardii J11</name>
    <dbReference type="NCBI Taxonomy" id="936133"/>
    <lineage>
        <taxon>Bacteria</taxon>
        <taxon>Pseudomonadati</taxon>
        <taxon>Pseudomonadota</taxon>
        <taxon>Betaproteobacteria</taxon>
        <taxon>Burkholderiales</taxon>
        <taxon>Burkholderiaceae</taxon>
        <taxon>Cupriavidus</taxon>
    </lineage>
</organism>
<evidence type="ECO:0000313" key="3">
    <source>
        <dbReference type="EMBL" id="TWG79684.1"/>
    </source>
</evidence>
<keyword evidence="2" id="KW-0812">Transmembrane</keyword>
<keyword evidence="2" id="KW-1133">Transmembrane helix</keyword>
<protein>
    <submittedName>
        <fullName evidence="3">Uncharacterized protein</fullName>
    </submittedName>
</protein>
<evidence type="ECO:0000256" key="1">
    <source>
        <dbReference type="SAM" id="MobiDB-lite"/>
    </source>
</evidence>
<evidence type="ECO:0000256" key="2">
    <source>
        <dbReference type="SAM" id="Phobius"/>
    </source>
</evidence>
<sequence length="146" mass="15824">MTDAQSPRREGAISHLPHVPHLQSHRQVPQPAPQPPGPAAGGQDAVVPVGYRQGCITAISVLLAFSLAFWRYWSFEAPGQWTPVSMLVEIAIVLAAALQAVALFRSLRVEDDRVPEYHRTQRWLLASGLVLIAALGGALVDDVIYG</sequence>